<dbReference type="AlphaFoldDB" id="B7GH66"/>
<sequence>MEMDAVNEIKKFVTSLRSLVGDLCSLVDSKQTNKSEYTEGVTDGHKIAMVILDILEKKIDSVGGKTK</sequence>
<proteinExistence type="predicted"/>
<dbReference type="Proteomes" id="UP000000742">
    <property type="component" value="Chromosome"/>
</dbReference>
<accession>B7GH66</accession>
<protein>
    <submittedName>
        <fullName evidence="1">Uncharacterized protein</fullName>
    </submittedName>
</protein>
<reference evidence="1 2" key="1">
    <citation type="journal article" date="2008" name="Genome Biol.">
        <title>Encapsulated in silica: genome, proteome and physiology of the thermophilic bacterium Anoxybacillus flavithermus WK1.</title>
        <authorList>
            <person name="Saw J.H."/>
            <person name="Mountain B.W."/>
            <person name="Feng L."/>
            <person name="Omelchenko M.V."/>
            <person name="Hou S."/>
            <person name="Saito J.A."/>
            <person name="Stott M.B."/>
            <person name="Li D."/>
            <person name="Zhao G."/>
            <person name="Wu J."/>
            <person name="Galperin M.Y."/>
            <person name="Koonin E.V."/>
            <person name="Makarova K.S."/>
            <person name="Wolf Y.I."/>
            <person name="Rigden D.J."/>
            <person name="Dunfield P.F."/>
            <person name="Wang L."/>
            <person name="Alam M."/>
        </authorList>
    </citation>
    <scope>NUCLEOTIDE SEQUENCE [LARGE SCALE GENOMIC DNA]</scope>
    <source>
        <strain evidence="2">DSM 21510 / WK1</strain>
    </source>
</reference>
<dbReference type="KEGG" id="afl:Aflv_0642"/>
<evidence type="ECO:0000313" key="1">
    <source>
        <dbReference type="EMBL" id="ACJ33022.1"/>
    </source>
</evidence>
<gene>
    <name evidence="1" type="ordered locus">Aflv_0642</name>
</gene>
<organism evidence="1 2">
    <name type="scientific">Anoxybacillus flavithermus (strain DSM 21510 / WK1)</name>
    <dbReference type="NCBI Taxonomy" id="491915"/>
    <lineage>
        <taxon>Bacteria</taxon>
        <taxon>Bacillati</taxon>
        <taxon>Bacillota</taxon>
        <taxon>Bacilli</taxon>
        <taxon>Bacillales</taxon>
        <taxon>Anoxybacillaceae</taxon>
        <taxon>Anoxybacillus</taxon>
    </lineage>
</organism>
<dbReference type="HOGENOM" id="CLU_2803093_0_0_9"/>
<dbReference type="EMBL" id="CP000922">
    <property type="protein sequence ID" value="ACJ33022.1"/>
    <property type="molecule type" value="Genomic_DNA"/>
</dbReference>
<evidence type="ECO:0000313" key="2">
    <source>
        <dbReference type="Proteomes" id="UP000000742"/>
    </source>
</evidence>
<dbReference type="STRING" id="491915.Aflv_0642"/>
<name>B7GH66_ANOFW</name>